<evidence type="ECO:0000256" key="3">
    <source>
        <dbReference type="ARBA" id="ARBA00022989"/>
    </source>
</evidence>
<dbReference type="CDD" id="cd07042">
    <property type="entry name" value="STAS_SulP_like_sulfate_transporter"/>
    <property type="match status" value="1"/>
</dbReference>
<evidence type="ECO:0000313" key="7">
    <source>
        <dbReference type="EMBL" id="KUL26364.1"/>
    </source>
</evidence>
<dbReference type="Proteomes" id="UP000053923">
    <property type="component" value="Unassembled WGS sequence"/>
</dbReference>
<feature type="transmembrane region" description="Helical" evidence="5">
    <location>
        <begin position="311"/>
        <end position="328"/>
    </location>
</feature>
<dbReference type="PROSITE" id="PS50801">
    <property type="entry name" value="STAS"/>
    <property type="match status" value="1"/>
</dbReference>
<feature type="transmembrane region" description="Helical" evidence="5">
    <location>
        <begin position="61"/>
        <end position="77"/>
    </location>
</feature>
<dbReference type="InterPro" id="IPR036513">
    <property type="entry name" value="STAS_dom_sf"/>
</dbReference>
<comment type="caution">
    <text evidence="7">The sequence shown here is derived from an EMBL/GenBank/DDBJ whole genome shotgun (WGS) entry which is preliminary data.</text>
</comment>
<dbReference type="InterPro" id="IPR052706">
    <property type="entry name" value="Membrane-Transporter-like"/>
</dbReference>
<dbReference type="Pfam" id="PF01740">
    <property type="entry name" value="STAS"/>
    <property type="match status" value="1"/>
</dbReference>
<reference evidence="8" key="1">
    <citation type="submission" date="2015-10" db="EMBL/GenBank/DDBJ databases">
        <authorList>
            <person name="Ju K.-S."/>
            <person name="Doroghazi J.R."/>
            <person name="Metcalf W.W."/>
        </authorList>
    </citation>
    <scope>NUCLEOTIDE SEQUENCE [LARGE SCALE GENOMIC DNA]</scope>
    <source>
        <strain evidence="8">NRRL 3151</strain>
    </source>
</reference>
<evidence type="ECO:0000259" key="6">
    <source>
        <dbReference type="PROSITE" id="PS50801"/>
    </source>
</evidence>
<evidence type="ECO:0000256" key="2">
    <source>
        <dbReference type="ARBA" id="ARBA00022692"/>
    </source>
</evidence>
<feature type="transmembrane region" description="Helical" evidence="5">
    <location>
        <begin position="136"/>
        <end position="154"/>
    </location>
</feature>
<dbReference type="Pfam" id="PF00916">
    <property type="entry name" value="Sulfate_transp"/>
    <property type="match status" value="1"/>
</dbReference>
<feature type="transmembrane region" description="Helical" evidence="5">
    <location>
        <begin position="35"/>
        <end position="55"/>
    </location>
</feature>
<feature type="transmembrane region" description="Helical" evidence="5">
    <location>
        <begin position="104"/>
        <end position="124"/>
    </location>
</feature>
<dbReference type="PANTHER" id="PTHR43310:SF1">
    <property type="entry name" value="SULFATE TRANSPORTER YBAR-RELATED"/>
    <property type="match status" value="1"/>
</dbReference>
<evidence type="ECO:0000256" key="1">
    <source>
        <dbReference type="ARBA" id="ARBA00004141"/>
    </source>
</evidence>
<comment type="subcellular location">
    <subcellularLocation>
        <location evidence="1">Membrane</location>
        <topology evidence="1">Multi-pass membrane protein</topology>
    </subcellularLocation>
</comment>
<dbReference type="GO" id="GO:0016020">
    <property type="term" value="C:membrane"/>
    <property type="evidence" value="ECO:0007669"/>
    <property type="project" value="UniProtKB-SubCell"/>
</dbReference>
<sequence length="506" mass="53208">MSSLLPAASKFRARFSKNTVKPEWLDSPKIFRTEVLAGLVVALALIPEAISFSIIAGVDPAVGLFASFTMAVVISVVGGRKAMISAATGAVALVIAPLNREHGLGYLVAAVILAGVFQVILGALGVAKLMRFVPRSVMVGFVNALAILIFMAQVPELTDVPWMVYPMVAGGLALMVFFPKVTTVIPAPLVSIIILTVITVAAAIAVPTVGDKGELPSSLPVPGLPDVPFTMDTLTTIAPYAFAMALVGLMESLMTAKLVDDITDTHSGKTRESIGQGIANIVTGFFGGMGGCAMIGQTMINVRVSGARTRLSTFLAGAFLMVLCIAFGPVVSDIPMAALVAVMIMVSFATFDWHSIAPKTLKRMPLGEMTVMVITVACVVATHNLAIGVVVGCITAMVVFAKRVAHMVNVSGVVDPDGNQVVYAVTGELFFASSNDLVYQFNYKDDPDDVVIDLSDAHIWDASSVAALDAVETKYKQRGKKVTIIGLNKPSADMHERLAGQLTGSH</sequence>
<dbReference type="OrthoDB" id="9771198at2"/>
<evidence type="ECO:0000313" key="8">
    <source>
        <dbReference type="Proteomes" id="UP000053923"/>
    </source>
</evidence>
<dbReference type="InterPro" id="IPR011547">
    <property type="entry name" value="SLC26A/SulP_dom"/>
</dbReference>
<dbReference type="RefSeq" id="WP_062708603.1">
    <property type="nucleotide sequence ID" value="NZ_LLZG01000362.1"/>
</dbReference>
<protein>
    <submittedName>
        <fullName evidence="7">Sulfate permease</fullName>
    </submittedName>
</protein>
<organism evidence="7 8">
    <name type="scientific">Streptomyces regalis</name>
    <dbReference type="NCBI Taxonomy" id="68262"/>
    <lineage>
        <taxon>Bacteria</taxon>
        <taxon>Bacillati</taxon>
        <taxon>Actinomycetota</taxon>
        <taxon>Actinomycetes</taxon>
        <taxon>Kitasatosporales</taxon>
        <taxon>Streptomycetaceae</taxon>
        <taxon>Streptomyces</taxon>
    </lineage>
</organism>
<dbReference type="InterPro" id="IPR002645">
    <property type="entry name" value="STAS_dom"/>
</dbReference>
<dbReference type="EMBL" id="LLZG01000362">
    <property type="protein sequence ID" value="KUL26364.1"/>
    <property type="molecule type" value="Genomic_DNA"/>
</dbReference>
<dbReference type="SUPFAM" id="SSF52091">
    <property type="entry name" value="SpoIIaa-like"/>
    <property type="match status" value="1"/>
</dbReference>
<keyword evidence="8" id="KW-1185">Reference proteome</keyword>
<dbReference type="Gene3D" id="3.30.750.24">
    <property type="entry name" value="STAS domain"/>
    <property type="match status" value="1"/>
</dbReference>
<name>A0A117MN28_9ACTN</name>
<keyword evidence="2 5" id="KW-0812">Transmembrane</keyword>
<feature type="transmembrane region" description="Helical" evidence="5">
    <location>
        <begin position="190"/>
        <end position="209"/>
    </location>
</feature>
<evidence type="ECO:0000256" key="5">
    <source>
        <dbReference type="SAM" id="Phobius"/>
    </source>
</evidence>
<accession>A0A117MN28</accession>
<dbReference type="PANTHER" id="PTHR43310">
    <property type="entry name" value="SULFATE TRANSPORTER YBAR-RELATED"/>
    <property type="match status" value="1"/>
</dbReference>
<feature type="transmembrane region" description="Helical" evidence="5">
    <location>
        <begin position="371"/>
        <end position="401"/>
    </location>
</feature>
<gene>
    <name evidence="7" type="ORF">ADL12_32505</name>
</gene>
<proteinExistence type="predicted"/>
<keyword evidence="4 5" id="KW-0472">Membrane</keyword>
<feature type="domain" description="STAS" evidence="6">
    <location>
        <begin position="421"/>
        <end position="498"/>
    </location>
</feature>
<keyword evidence="3 5" id="KW-1133">Transmembrane helix</keyword>
<dbReference type="AlphaFoldDB" id="A0A117MN28"/>
<feature type="transmembrane region" description="Helical" evidence="5">
    <location>
        <begin position="160"/>
        <end position="178"/>
    </location>
</feature>
<evidence type="ECO:0000256" key="4">
    <source>
        <dbReference type="ARBA" id="ARBA00023136"/>
    </source>
</evidence>
<feature type="transmembrane region" description="Helical" evidence="5">
    <location>
        <begin position="229"/>
        <end position="249"/>
    </location>
</feature>
<feature type="transmembrane region" description="Helical" evidence="5">
    <location>
        <begin position="334"/>
        <end position="351"/>
    </location>
</feature>